<gene>
    <name evidence="9 14" type="primary">dapB</name>
    <name evidence="14" type="ORF">CLIT_10c00370</name>
    <name evidence="13" type="ORF">CLIT_23c01550</name>
</gene>
<comment type="catalytic activity">
    <reaction evidence="9">
        <text>(S)-2,3,4,5-tetrahydrodipicolinate + NAD(+) + H2O = (2S,4S)-4-hydroxy-2,3,4,5-tetrahydrodipicolinate + NADH + H(+)</text>
        <dbReference type="Rhea" id="RHEA:35323"/>
        <dbReference type="ChEBI" id="CHEBI:15377"/>
        <dbReference type="ChEBI" id="CHEBI:15378"/>
        <dbReference type="ChEBI" id="CHEBI:16845"/>
        <dbReference type="ChEBI" id="CHEBI:57540"/>
        <dbReference type="ChEBI" id="CHEBI:57945"/>
        <dbReference type="ChEBI" id="CHEBI:67139"/>
        <dbReference type="EC" id="1.17.1.8"/>
    </reaction>
</comment>
<dbReference type="InterPro" id="IPR022664">
    <property type="entry name" value="DapB_N_CS"/>
</dbReference>
<feature type="binding site" evidence="9">
    <location>
        <begin position="153"/>
        <end position="154"/>
    </location>
    <ligand>
        <name>(S)-2,3,4,5-tetrahydrodipicolinate</name>
        <dbReference type="ChEBI" id="CHEBI:16845"/>
    </ligand>
</feature>
<keyword evidence="6 9" id="KW-0560">Oxidoreductase</keyword>
<feature type="active site" description="Proton donor" evidence="9">
    <location>
        <position position="147"/>
    </location>
</feature>
<feature type="binding site" evidence="9">
    <location>
        <position position="144"/>
    </location>
    <ligand>
        <name>(S)-2,3,4,5-tetrahydrodipicolinate</name>
        <dbReference type="ChEBI" id="CHEBI:16845"/>
    </ligand>
</feature>
<dbReference type="NCBIfam" id="TIGR00036">
    <property type="entry name" value="dapB"/>
    <property type="match status" value="1"/>
</dbReference>
<organism evidence="14 15">
    <name type="scientific">Peptoclostridium litorale DSM 5388</name>
    <dbReference type="NCBI Taxonomy" id="1121324"/>
    <lineage>
        <taxon>Bacteria</taxon>
        <taxon>Bacillati</taxon>
        <taxon>Bacillota</taxon>
        <taxon>Clostridia</taxon>
        <taxon>Peptostreptococcales</taxon>
        <taxon>Peptoclostridiaceae</taxon>
        <taxon>Peptoclostridium</taxon>
    </lineage>
</organism>
<keyword evidence="4 9" id="KW-0521">NADP</keyword>
<keyword evidence="2 9" id="KW-0963">Cytoplasm</keyword>
<evidence type="ECO:0000313" key="14">
    <source>
        <dbReference type="EMBL" id="KDR95310.1"/>
    </source>
</evidence>
<reference evidence="14 15" key="1">
    <citation type="submission" date="2014-03" db="EMBL/GenBank/DDBJ databases">
        <title>Genome sequence of Clostridium litorale W6, DSM 5388.</title>
        <authorList>
            <person name="Poehlein A."/>
            <person name="Jagirdar A."/>
            <person name="Khonsari B."/>
            <person name="Chibani C.M."/>
            <person name="Gutierrez Gutierrez D.A."/>
            <person name="Davydova E."/>
            <person name="Alghaithi H.S."/>
            <person name="Nair K.P."/>
            <person name="Dhamotharan K."/>
            <person name="Chandran L."/>
            <person name="G W."/>
            <person name="Daniel R."/>
        </authorList>
    </citation>
    <scope>NUCLEOTIDE SEQUENCE [LARGE SCALE GENOMIC DNA]</scope>
    <source>
        <strain evidence="14 15">W6</strain>
    </source>
</reference>
<comment type="similarity">
    <text evidence="1 9">Belongs to the DapB family.</text>
</comment>
<feature type="binding site" evidence="9">
    <location>
        <position position="43"/>
    </location>
    <ligand>
        <name>NADP(+)</name>
        <dbReference type="ChEBI" id="CHEBI:58349"/>
    </ligand>
</feature>
<dbReference type="Gene3D" id="3.40.50.720">
    <property type="entry name" value="NAD(P)-binding Rossmann-like Domain"/>
    <property type="match status" value="1"/>
</dbReference>
<feature type="binding site" evidence="9">
    <location>
        <begin position="8"/>
        <end position="13"/>
    </location>
    <ligand>
        <name>NAD(+)</name>
        <dbReference type="ChEBI" id="CHEBI:57540"/>
    </ligand>
</feature>
<evidence type="ECO:0000256" key="5">
    <source>
        <dbReference type="ARBA" id="ARBA00022915"/>
    </source>
</evidence>
<dbReference type="RefSeq" id="WP_038263408.1">
    <property type="nucleotide sequence ID" value="NZ_FSRH01000004.1"/>
</dbReference>
<comment type="subcellular location">
    <subcellularLocation>
        <location evidence="9">Cytoplasm</location>
    </subcellularLocation>
</comment>
<comment type="caution">
    <text evidence="14">The sequence shown here is derived from an EMBL/GenBank/DDBJ whole genome shotgun (WGS) entry which is preliminary data.</text>
</comment>
<feature type="binding site" evidence="9">
    <location>
        <begin position="87"/>
        <end position="89"/>
    </location>
    <ligand>
        <name>NAD(+)</name>
        <dbReference type="ChEBI" id="CHEBI:57540"/>
    </ligand>
</feature>
<dbReference type="Pfam" id="PF05173">
    <property type="entry name" value="DapB_C"/>
    <property type="match status" value="1"/>
</dbReference>
<dbReference type="PIRSF" id="PIRSF000161">
    <property type="entry name" value="DHPR"/>
    <property type="match status" value="1"/>
</dbReference>
<dbReference type="PANTHER" id="PTHR20836:SF7">
    <property type="entry name" value="4-HYDROXY-TETRAHYDRODIPICOLINATE REDUCTASE"/>
    <property type="match status" value="1"/>
</dbReference>
<dbReference type="AlphaFoldDB" id="A0A069RGK2"/>
<dbReference type="SUPFAM" id="SSF51735">
    <property type="entry name" value="NAD(P)-binding Rossmann-fold domains"/>
    <property type="match status" value="1"/>
</dbReference>
<dbReference type="GO" id="GO:0019877">
    <property type="term" value="P:diaminopimelate biosynthetic process"/>
    <property type="evidence" value="ECO:0007669"/>
    <property type="project" value="UniProtKB-UniRule"/>
</dbReference>
<dbReference type="FunFam" id="3.30.360.10:FF:000004">
    <property type="entry name" value="4-hydroxy-tetrahydrodipicolinate reductase"/>
    <property type="match status" value="1"/>
</dbReference>
<dbReference type="EMBL" id="JJMM01000026">
    <property type="protein sequence ID" value="KDR93883.1"/>
    <property type="molecule type" value="Genomic_DNA"/>
</dbReference>
<dbReference type="GO" id="GO:0005829">
    <property type="term" value="C:cytosol"/>
    <property type="evidence" value="ECO:0007669"/>
    <property type="project" value="TreeGrafter"/>
</dbReference>
<dbReference type="HAMAP" id="MF_00102">
    <property type="entry name" value="DapB"/>
    <property type="match status" value="1"/>
</dbReference>
<evidence type="ECO:0000256" key="3">
    <source>
        <dbReference type="ARBA" id="ARBA00022605"/>
    </source>
</evidence>
<dbReference type="InterPro" id="IPR000846">
    <property type="entry name" value="DapB_N"/>
</dbReference>
<keyword evidence="3 9" id="KW-0028">Amino-acid biosynthesis</keyword>
<dbReference type="PROSITE" id="PS01298">
    <property type="entry name" value="DAPB"/>
    <property type="match status" value="1"/>
</dbReference>
<evidence type="ECO:0000256" key="2">
    <source>
        <dbReference type="ARBA" id="ARBA00022490"/>
    </source>
</evidence>
<dbReference type="STRING" id="1121324.CLIT_10c00370"/>
<dbReference type="InterPro" id="IPR036291">
    <property type="entry name" value="NAD(P)-bd_dom_sf"/>
</dbReference>
<dbReference type="Gene3D" id="3.30.360.10">
    <property type="entry name" value="Dihydrodipicolinate Reductase, domain 2"/>
    <property type="match status" value="1"/>
</dbReference>
<dbReference type="GO" id="GO:0008839">
    <property type="term" value="F:4-hydroxy-tetrahydrodipicolinate reductase"/>
    <property type="evidence" value="ECO:0007669"/>
    <property type="project" value="UniProtKB-UniRule"/>
</dbReference>
<evidence type="ECO:0000259" key="11">
    <source>
        <dbReference type="Pfam" id="PF01113"/>
    </source>
</evidence>
<dbReference type="GO" id="GO:0016726">
    <property type="term" value="F:oxidoreductase activity, acting on CH or CH2 groups, NAD or NADP as acceptor"/>
    <property type="evidence" value="ECO:0007669"/>
    <property type="project" value="UniProtKB-UniRule"/>
</dbReference>
<evidence type="ECO:0000256" key="7">
    <source>
        <dbReference type="ARBA" id="ARBA00023027"/>
    </source>
</evidence>
<keyword evidence="5 9" id="KW-0220">Diaminopimelate biosynthesis</keyword>
<feature type="binding site" evidence="9">
    <location>
        <position position="42"/>
    </location>
    <ligand>
        <name>NAD(+)</name>
        <dbReference type="ChEBI" id="CHEBI:57540"/>
    </ligand>
</feature>
<dbReference type="SUPFAM" id="SSF55347">
    <property type="entry name" value="Glyceraldehyde-3-phosphate dehydrogenase-like, C-terminal domain"/>
    <property type="match status" value="1"/>
</dbReference>
<keyword evidence="8 9" id="KW-0457">Lysine biosynthesis</keyword>
<sequence length="252" mass="27168">MLNVIINGALGKMGKVLIQSVEDNPGISLAGAVDKGAENLSEKPEWLYSSVSDIEGPVDAVVDFSRPEALPELVGYCKEKGCALVLATTGYSDDELQMINDASKDIAVFHSYNMSLGVNLMLSLVSQAAKALSEFDIEIVEKHHNEKVDAPSGTAIMIANAINEALENSMQMNYGRYGNDCKRNEKEIGIHAVRGGTIVGEHTAIFAGKDEIVEVNHMALSKKIFAEGALKAAQFMSGKSSGYYNMQDLFKS</sequence>
<evidence type="ECO:0000256" key="1">
    <source>
        <dbReference type="ARBA" id="ARBA00006642"/>
    </source>
</evidence>
<proteinExistence type="inferred from homology"/>
<dbReference type="EC" id="1.17.1.8" evidence="9 10"/>
<dbReference type="EMBL" id="JJMM01000010">
    <property type="protein sequence ID" value="KDR95310.1"/>
    <property type="molecule type" value="Genomic_DNA"/>
</dbReference>
<evidence type="ECO:0000259" key="12">
    <source>
        <dbReference type="Pfam" id="PF05173"/>
    </source>
</evidence>
<comment type="caution">
    <text evidence="9">Was originally thought to be a dihydrodipicolinate reductase (DHDPR), catalyzing the conversion of dihydrodipicolinate to tetrahydrodipicolinate. However, it was shown in E.coli that the substrate of the enzymatic reaction is not dihydrodipicolinate (DHDP) but in fact (2S,4S)-4-hydroxy-2,3,4,5-tetrahydrodipicolinic acid (HTPA), the product released by the DapA-catalyzed reaction.</text>
</comment>
<evidence type="ECO:0000256" key="4">
    <source>
        <dbReference type="ARBA" id="ARBA00022857"/>
    </source>
</evidence>
<feature type="domain" description="Dihydrodipicolinate reductase N-terminal" evidence="11">
    <location>
        <begin position="3"/>
        <end position="114"/>
    </location>
</feature>
<feature type="domain" description="Dihydrodipicolinate reductase C-terminal" evidence="12">
    <location>
        <begin position="117"/>
        <end position="249"/>
    </location>
</feature>
<dbReference type="eggNOG" id="COG0289">
    <property type="taxonomic scope" value="Bacteria"/>
</dbReference>
<keyword evidence="7 9" id="KW-0520">NAD</keyword>
<feature type="binding site" evidence="9">
    <location>
        <begin position="111"/>
        <end position="114"/>
    </location>
    <ligand>
        <name>NAD(+)</name>
        <dbReference type="ChEBI" id="CHEBI:57540"/>
    </ligand>
</feature>
<evidence type="ECO:0000256" key="9">
    <source>
        <dbReference type="HAMAP-Rule" id="MF_00102"/>
    </source>
</evidence>
<dbReference type="GO" id="GO:0051287">
    <property type="term" value="F:NAD binding"/>
    <property type="evidence" value="ECO:0007669"/>
    <property type="project" value="UniProtKB-UniRule"/>
</dbReference>
<dbReference type="GO" id="GO:0050661">
    <property type="term" value="F:NADP binding"/>
    <property type="evidence" value="ECO:0007669"/>
    <property type="project" value="UniProtKB-UniRule"/>
</dbReference>
<evidence type="ECO:0000256" key="8">
    <source>
        <dbReference type="ARBA" id="ARBA00023154"/>
    </source>
</evidence>
<dbReference type="Proteomes" id="UP000027946">
    <property type="component" value="Unassembled WGS sequence"/>
</dbReference>
<comment type="pathway">
    <text evidence="9">Amino-acid biosynthesis; L-lysine biosynthesis via DAP pathway; (S)-tetrahydrodipicolinate from L-aspartate: step 4/4.</text>
</comment>
<evidence type="ECO:0000256" key="10">
    <source>
        <dbReference type="NCBIfam" id="TIGR00036"/>
    </source>
</evidence>
<evidence type="ECO:0000313" key="13">
    <source>
        <dbReference type="EMBL" id="KDR93883.1"/>
    </source>
</evidence>
<name>A0A069RGK2_PEPLI</name>
<evidence type="ECO:0000256" key="6">
    <source>
        <dbReference type="ARBA" id="ARBA00023002"/>
    </source>
</evidence>
<dbReference type="InterPro" id="IPR022663">
    <property type="entry name" value="DapB_C"/>
</dbReference>
<comment type="catalytic activity">
    <reaction evidence="9">
        <text>(S)-2,3,4,5-tetrahydrodipicolinate + NADP(+) + H2O = (2S,4S)-4-hydroxy-2,3,4,5-tetrahydrodipicolinate + NADPH + H(+)</text>
        <dbReference type="Rhea" id="RHEA:35331"/>
        <dbReference type="ChEBI" id="CHEBI:15377"/>
        <dbReference type="ChEBI" id="CHEBI:15378"/>
        <dbReference type="ChEBI" id="CHEBI:16845"/>
        <dbReference type="ChEBI" id="CHEBI:57783"/>
        <dbReference type="ChEBI" id="CHEBI:58349"/>
        <dbReference type="ChEBI" id="CHEBI:67139"/>
        <dbReference type="EC" id="1.17.1.8"/>
    </reaction>
</comment>
<dbReference type="UniPathway" id="UPA00034">
    <property type="reaction ID" value="UER00018"/>
</dbReference>
<comment type="subunit">
    <text evidence="9">Homotetramer.</text>
</comment>
<feature type="active site" description="Proton donor/acceptor" evidence="9">
    <location>
        <position position="143"/>
    </location>
</feature>
<dbReference type="GO" id="GO:0009089">
    <property type="term" value="P:lysine biosynthetic process via diaminopimelate"/>
    <property type="evidence" value="ECO:0007669"/>
    <property type="project" value="UniProtKB-UniRule"/>
</dbReference>
<protein>
    <recommendedName>
        <fullName evidence="9 10">4-hydroxy-tetrahydrodipicolinate reductase</fullName>
        <shortName evidence="9">HTPA reductase</shortName>
        <ecNumber evidence="9 10">1.17.1.8</ecNumber>
    </recommendedName>
</protein>
<dbReference type="CDD" id="cd02274">
    <property type="entry name" value="DHDPR_N"/>
    <property type="match status" value="1"/>
</dbReference>
<comment type="function">
    <text evidence="9">Catalyzes the conversion of 4-hydroxy-tetrahydrodipicolinate (HTPA) to tetrahydrodipicolinate.</text>
</comment>
<dbReference type="OrthoDB" id="9790352at2"/>
<evidence type="ECO:0000313" key="15">
    <source>
        <dbReference type="Proteomes" id="UP000027946"/>
    </source>
</evidence>
<accession>A0A069RGK2</accession>
<dbReference type="InterPro" id="IPR023940">
    <property type="entry name" value="DHDPR_bac"/>
</dbReference>
<dbReference type="Pfam" id="PF01113">
    <property type="entry name" value="DapB_N"/>
    <property type="match status" value="1"/>
</dbReference>
<keyword evidence="15" id="KW-1185">Reference proteome</keyword>
<dbReference type="PANTHER" id="PTHR20836">
    <property type="entry name" value="DIHYDRODIPICOLINATE REDUCTASE"/>
    <property type="match status" value="1"/>
</dbReference>